<evidence type="ECO:0000259" key="2">
    <source>
        <dbReference type="Pfam" id="PF25017"/>
    </source>
</evidence>
<keyword evidence="3" id="KW-1185">Reference proteome</keyword>
<dbReference type="Pfam" id="PF25017">
    <property type="entry name" value="zf-C2HC_3"/>
    <property type="match status" value="1"/>
</dbReference>
<dbReference type="InterPro" id="IPR056971">
    <property type="entry name" value="Znf-C2HC_3"/>
</dbReference>
<feature type="region of interest" description="Disordered" evidence="1">
    <location>
        <begin position="1"/>
        <end position="26"/>
    </location>
</feature>
<gene>
    <name evidence="4" type="primary">LOC105050152</name>
</gene>
<dbReference type="AlphaFoldDB" id="A0A6I9RLQ3"/>
<feature type="domain" description="C2HC zinc finger plants" evidence="2">
    <location>
        <begin position="133"/>
        <end position="177"/>
    </location>
</feature>
<dbReference type="FunCoup" id="A0A6I9RLQ3">
    <property type="interactions" value="1531"/>
</dbReference>
<evidence type="ECO:0000313" key="4">
    <source>
        <dbReference type="RefSeq" id="XP_010928363.1"/>
    </source>
</evidence>
<reference evidence="4" key="1">
    <citation type="submission" date="2025-08" db="UniProtKB">
        <authorList>
            <consortium name="RefSeq"/>
        </authorList>
    </citation>
    <scope>IDENTIFICATION</scope>
</reference>
<name>A0A6I9RLQ3_ELAGV</name>
<dbReference type="InParanoid" id="A0A6I9RLQ3"/>
<accession>A0A6I9RLQ3</accession>
<dbReference type="Proteomes" id="UP000504607">
    <property type="component" value="Chromosome 8"/>
</dbReference>
<dbReference type="OrthoDB" id="436688at2759"/>
<evidence type="ECO:0000256" key="1">
    <source>
        <dbReference type="SAM" id="MobiDB-lite"/>
    </source>
</evidence>
<dbReference type="PANTHER" id="PTHR35513">
    <property type="entry name" value="OS02G0158600 PROTEIN"/>
    <property type="match status" value="1"/>
</dbReference>
<dbReference type="PANTHER" id="PTHR35513:SF1">
    <property type="entry name" value="OS02G0158600 PROTEIN"/>
    <property type="match status" value="1"/>
</dbReference>
<dbReference type="RefSeq" id="XP_010928363.1">
    <property type="nucleotide sequence ID" value="XM_010930061.3"/>
</dbReference>
<protein>
    <submittedName>
        <fullName evidence="4">Uncharacterized protein LOC105050152</fullName>
    </submittedName>
</protein>
<organism evidence="3 4">
    <name type="scientific">Elaeis guineensis var. tenera</name>
    <name type="common">Oil palm</name>
    <dbReference type="NCBI Taxonomy" id="51953"/>
    <lineage>
        <taxon>Eukaryota</taxon>
        <taxon>Viridiplantae</taxon>
        <taxon>Streptophyta</taxon>
        <taxon>Embryophyta</taxon>
        <taxon>Tracheophyta</taxon>
        <taxon>Spermatophyta</taxon>
        <taxon>Magnoliopsida</taxon>
        <taxon>Liliopsida</taxon>
        <taxon>Arecaceae</taxon>
        <taxon>Arecoideae</taxon>
        <taxon>Cocoseae</taxon>
        <taxon>Elaeidinae</taxon>
        <taxon>Elaeis</taxon>
    </lineage>
</organism>
<evidence type="ECO:0000313" key="3">
    <source>
        <dbReference type="Proteomes" id="UP000504607"/>
    </source>
</evidence>
<dbReference type="KEGG" id="egu:105050152"/>
<proteinExistence type="predicted"/>
<sequence>MDAMESDMPSGSGDMEEDAGGGLAAAAGHRVDAHQSAWSLLSLARQLIDQGKPSIALQAIMAAMRSKGGEQAVFRTLNCARELYKSKMQANAAVDDLASLFAECAIAEAQPLRSDLPSPCAAVPSILIDGNDTSILAMSGRKQIMLDAFADGSSFVCLRCGGLVSNLRKKEHLAYWCGQV</sequence>
<dbReference type="GeneID" id="105050152"/>